<organism evidence="1 2">
    <name type="scientific">Aquimarina hainanensis</name>
    <dbReference type="NCBI Taxonomy" id="1578017"/>
    <lineage>
        <taxon>Bacteria</taxon>
        <taxon>Pseudomonadati</taxon>
        <taxon>Bacteroidota</taxon>
        <taxon>Flavobacteriia</taxon>
        <taxon>Flavobacteriales</taxon>
        <taxon>Flavobacteriaceae</taxon>
        <taxon>Aquimarina</taxon>
    </lineage>
</organism>
<dbReference type="EMBL" id="JBHULX010000048">
    <property type="protein sequence ID" value="MFD2593555.1"/>
    <property type="molecule type" value="Genomic_DNA"/>
</dbReference>
<comment type="caution">
    <text evidence="1">The sequence shown here is derived from an EMBL/GenBank/DDBJ whole genome shotgun (WGS) entry which is preliminary data.</text>
</comment>
<dbReference type="Proteomes" id="UP001597459">
    <property type="component" value="Unassembled WGS sequence"/>
</dbReference>
<name>A0ABW5NDA4_9FLAO</name>
<gene>
    <name evidence="1" type="ORF">ACFSTE_22140</name>
</gene>
<reference evidence="2" key="1">
    <citation type="journal article" date="2019" name="Int. J. Syst. Evol. Microbiol.">
        <title>The Global Catalogue of Microorganisms (GCM) 10K type strain sequencing project: providing services to taxonomists for standard genome sequencing and annotation.</title>
        <authorList>
            <consortium name="The Broad Institute Genomics Platform"/>
            <consortium name="The Broad Institute Genome Sequencing Center for Infectious Disease"/>
            <person name="Wu L."/>
            <person name="Ma J."/>
        </authorList>
    </citation>
    <scope>NUCLEOTIDE SEQUENCE [LARGE SCALE GENOMIC DNA]</scope>
    <source>
        <strain evidence="2">KCTC 42423</strain>
    </source>
</reference>
<evidence type="ECO:0000313" key="1">
    <source>
        <dbReference type="EMBL" id="MFD2593555.1"/>
    </source>
</evidence>
<evidence type="ECO:0000313" key="2">
    <source>
        <dbReference type="Proteomes" id="UP001597459"/>
    </source>
</evidence>
<dbReference type="InterPro" id="IPR032562">
    <property type="entry name" value="DUF4929"/>
</dbReference>
<sequence length="419" mass="46800">MKIIQSILYTLLGVMLITSCNSDDDGAAQFNGDVSVTLINKGNSSATEGEATDFIYDVILSKSFDSAVTLNFSLEDISGYSSLLAIDAPVIIKKNTTKGVLKITMPAKPDSENLLSEDKNFPIQLTSYSGIDNKITLSSNEAIAIKVEADFTPLTQEQKDLLEYYKTKGIDLTPWIGKIPVEVTVQTDGNGSFSPFDQATTKTYTGTTFITLSESATKEKPLLVMTNNAFGLSEYLQYVFRNETINNTGFWYAPNDDNVNPAAKEVLKAIGNQSETKWLNKEYSFNVIVDNLEFKEDNTIHFVQENGAHDIYTNFLDDQRVKGLSAVDFQYEFPLWDELEKLAKGNIELTNHIISGGSLHPNNYIGYSTILEDDWYETNWVTPTSSYDNTDKVMQFTFNIDHANSGDYDIVKVTYTSPY</sequence>
<proteinExistence type="predicted"/>
<dbReference type="PROSITE" id="PS51257">
    <property type="entry name" value="PROKAR_LIPOPROTEIN"/>
    <property type="match status" value="1"/>
</dbReference>
<dbReference type="Pfam" id="PF16283">
    <property type="entry name" value="DUF4929"/>
    <property type="match status" value="1"/>
</dbReference>
<protein>
    <submittedName>
        <fullName evidence="1">DUF4929 family protein</fullName>
    </submittedName>
</protein>
<keyword evidence="2" id="KW-1185">Reference proteome</keyword>
<accession>A0ABW5NDA4</accession>
<dbReference type="RefSeq" id="WP_378253990.1">
    <property type="nucleotide sequence ID" value="NZ_JBHSJV010000001.1"/>
</dbReference>